<reference evidence="2" key="2">
    <citation type="journal article" date="2021" name="Microbiome">
        <title>Successional dynamics and alternative stable states in a saline activated sludge microbial community over 9 years.</title>
        <authorList>
            <person name="Wang Y."/>
            <person name="Ye J."/>
            <person name="Ju F."/>
            <person name="Liu L."/>
            <person name="Boyd J.A."/>
            <person name="Deng Y."/>
            <person name="Parks D.H."/>
            <person name="Jiang X."/>
            <person name="Yin X."/>
            <person name="Woodcroft B.J."/>
            <person name="Tyson G.W."/>
            <person name="Hugenholtz P."/>
            <person name="Polz M.F."/>
            <person name="Zhang T."/>
        </authorList>
    </citation>
    <scope>NUCLEOTIDE SEQUENCE</scope>
    <source>
        <strain evidence="2">HKST-UBA01</strain>
    </source>
</reference>
<feature type="transmembrane region" description="Helical" evidence="1">
    <location>
        <begin position="283"/>
        <end position="303"/>
    </location>
</feature>
<feature type="transmembrane region" description="Helical" evidence="1">
    <location>
        <begin position="150"/>
        <end position="173"/>
    </location>
</feature>
<name>A0A956RP14_UNCEI</name>
<feature type="transmembrane region" description="Helical" evidence="1">
    <location>
        <begin position="74"/>
        <end position="94"/>
    </location>
</feature>
<feature type="transmembrane region" description="Helical" evidence="1">
    <location>
        <begin position="252"/>
        <end position="271"/>
    </location>
</feature>
<sequence>MIAMGIDLWLISAALCSLTALIVVGVATVRSGPPPGRGALAAFLLACAVDWAWLGAQHSDYRFWNPGAMAMGDVVAAIASVALAPLGVLLAIRFGQSASLGRHSGLPALLLAALAAPVLLFVGLRSEEAVFLLNEGGDILLALQAGPARAVAVLVLVTSCYGLMRLFGVAVLARRRGLSQLARAAFALGAGLAGLFLVASQLLLYGALSLRLITFGSLTSVPLLATCLPALGSRHPGKEALPASVKPTGSMLLLLGLGLFLIALAGIGQVVHQTMPEHGLLWFRWGGAVLVVLAAVVGAVPAVRRPLTAYFDPDHGGTSWDFRREWARANAALGPARTREELVQRLRTHLESIFGPTGIAFWWAPNTQSRAEACGTGNVVLPSLEPENPLYRRAARGDEVLELVHPTQRLEELPLVVENHELIERFGFRVFSSTRIGEGVGILGIAPPPEVRFEQDQCALIANLTGMVATYFPLLERAGANTVARDDVLER</sequence>
<comment type="caution">
    <text evidence="2">The sequence shown here is derived from an EMBL/GenBank/DDBJ whole genome shotgun (WGS) entry which is preliminary data.</text>
</comment>
<organism evidence="2 3">
    <name type="scientific">Eiseniibacteriota bacterium</name>
    <dbReference type="NCBI Taxonomy" id="2212470"/>
    <lineage>
        <taxon>Bacteria</taxon>
        <taxon>Candidatus Eiseniibacteriota</taxon>
    </lineage>
</organism>
<feature type="transmembrane region" description="Helical" evidence="1">
    <location>
        <begin position="106"/>
        <end position="124"/>
    </location>
</feature>
<proteinExistence type="predicted"/>
<dbReference type="EMBL" id="JAGQHR010000299">
    <property type="protein sequence ID" value="MCA9728096.1"/>
    <property type="molecule type" value="Genomic_DNA"/>
</dbReference>
<feature type="transmembrane region" description="Helical" evidence="1">
    <location>
        <begin position="6"/>
        <end position="26"/>
    </location>
</feature>
<feature type="transmembrane region" description="Helical" evidence="1">
    <location>
        <begin position="212"/>
        <end position="231"/>
    </location>
</feature>
<dbReference type="AlphaFoldDB" id="A0A956RP14"/>
<evidence type="ECO:0000313" key="3">
    <source>
        <dbReference type="Proteomes" id="UP000697710"/>
    </source>
</evidence>
<keyword evidence="1" id="KW-0472">Membrane</keyword>
<gene>
    <name evidence="2" type="ORF">KC729_10465</name>
</gene>
<feature type="transmembrane region" description="Helical" evidence="1">
    <location>
        <begin position="38"/>
        <end position="54"/>
    </location>
</feature>
<evidence type="ECO:0000313" key="2">
    <source>
        <dbReference type="EMBL" id="MCA9728096.1"/>
    </source>
</evidence>
<protein>
    <recommendedName>
        <fullName evidence="4">GAF domain-containing protein</fullName>
    </recommendedName>
</protein>
<evidence type="ECO:0008006" key="4">
    <source>
        <dbReference type="Google" id="ProtNLM"/>
    </source>
</evidence>
<reference evidence="2" key="1">
    <citation type="submission" date="2020-04" db="EMBL/GenBank/DDBJ databases">
        <authorList>
            <person name="Zhang T."/>
        </authorList>
    </citation>
    <scope>NUCLEOTIDE SEQUENCE</scope>
    <source>
        <strain evidence="2">HKST-UBA01</strain>
    </source>
</reference>
<dbReference type="Proteomes" id="UP000697710">
    <property type="component" value="Unassembled WGS sequence"/>
</dbReference>
<keyword evidence="1" id="KW-0812">Transmembrane</keyword>
<keyword evidence="1" id="KW-1133">Transmembrane helix</keyword>
<evidence type="ECO:0000256" key="1">
    <source>
        <dbReference type="SAM" id="Phobius"/>
    </source>
</evidence>
<accession>A0A956RP14</accession>
<feature type="transmembrane region" description="Helical" evidence="1">
    <location>
        <begin position="185"/>
        <end position="206"/>
    </location>
</feature>